<organism evidence="1 2">
    <name type="scientific">Coniosporium uncinatum</name>
    <dbReference type="NCBI Taxonomy" id="93489"/>
    <lineage>
        <taxon>Eukaryota</taxon>
        <taxon>Fungi</taxon>
        <taxon>Dikarya</taxon>
        <taxon>Ascomycota</taxon>
        <taxon>Pezizomycotina</taxon>
        <taxon>Dothideomycetes</taxon>
        <taxon>Dothideomycetes incertae sedis</taxon>
        <taxon>Coniosporium</taxon>
    </lineage>
</organism>
<reference evidence="1" key="1">
    <citation type="submission" date="2024-09" db="EMBL/GenBank/DDBJ databases">
        <title>Black Yeasts Isolated from many extreme environments.</title>
        <authorList>
            <person name="Coleine C."/>
            <person name="Stajich J.E."/>
            <person name="Selbmann L."/>
        </authorList>
    </citation>
    <scope>NUCLEOTIDE SEQUENCE</scope>
    <source>
        <strain evidence="1">CCFEE 5737</strain>
    </source>
</reference>
<evidence type="ECO:0000313" key="1">
    <source>
        <dbReference type="EMBL" id="KAK3063602.1"/>
    </source>
</evidence>
<sequence>MPLFFLFMWNYNKAKKAGLIKKKDSGRTFAQSCYYYAVQFDIVGLLLICAGFALFLLPFSLYSYQSNGWQSPMIICMIVFGCLLLIAFALYEKYLAPVTFIPFDLLFDRTVLGACILAAVLFVSFFIWNSYFQSFLQVVNGLTITEASYVGNIYSIGSCFWSLVVGVLIRWTGRFKWLALYFGVPLNILGVGLMIAFRQPDVNVGYVIMCQIFIAFAGGTLVICEQLAAMAATSHQLVAVVLAVEGMYSNIGGAIGSTVAAAVWTGVFPDRLGRYLPAEAQGDLLTIYGSITTQLSYPKGTPTRIAIERAYGDAQRYMLIAATTILILGIGSVAVWRDYNVKDHKQVKGRVV</sequence>
<evidence type="ECO:0000313" key="2">
    <source>
        <dbReference type="Proteomes" id="UP001186974"/>
    </source>
</evidence>
<dbReference type="Proteomes" id="UP001186974">
    <property type="component" value="Unassembled WGS sequence"/>
</dbReference>
<name>A0ACC3D941_9PEZI</name>
<accession>A0ACC3D941</accession>
<comment type="caution">
    <text evidence="1">The sequence shown here is derived from an EMBL/GenBank/DDBJ whole genome shotgun (WGS) entry which is preliminary data.</text>
</comment>
<proteinExistence type="predicted"/>
<protein>
    <submittedName>
        <fullName evidence="1">MFS siderochrome iron transporter 1</fullName>
    </submittedName>
</protein>
<gene>
    <name evidence="1" type="primary">MFS2</name>
    <name evidence="1" type="ORF">LTS18_014215</name>
</gene>
<keyword evidence="2" id="KW-1185">Reference proteome</keyword>
<dbReference type="EMBL" id="JAWDJW010006784">
    <property type="protein sequence ID" value="KAK3063602.1"/>
    <property type="molecule type" value="Genomic_DNA"/>
</dbReference>